<feature type="binding site" description="axial binding residue" evidence="5">
    <location>
        <position position="208"/>
    </location>
    <ligand>
        <name>heme</name>
        <dbReference type="ChEBI" id="CHEBI:30413"/>
    </ligand>
    <ligandPart>
        <name>Fe</name>
        <dbReference type="ChEBI" id="CHEBI:18248"/>
    </ligandPart>
</feature>
<dbReference type="EMBL" id="OC928415">
    <property type="protein sequence ID" value="CAD7657746.1"/>
    <property type="molecule type" value="Genomic_DNA"/>
</dbReference>
<keyword evidence="5" id="KW-0349">Heme</keyword>
<dbReference type="PRINTS" id="PR00385">
    <property type="entry name" value="P450"/>
</dbReference>
<feature type="region of interest" description="Disordered" evidence="6">
    <location>
        <begin position="214"/>
        <end position="298"/>
    </location>
</feature>
<dbReference type="PANTHER" id="PTHR24300:SF375">
    <property type="entry name" value="CYTOCHROME P450 FAMILY"/>
    <property type="match status" value="1"/>
</dbReference>
<sequence>GFLATAPVWLARIAFKMGLYGDHNKFDYSYQLFDKEISSHQKSLDLNTKRDYIDGYLMEMDANCRTFFGAGSVTIRTITEWMLLFAVRYTEHQKRIHSEIDSVVGRDRSPCYADRLHMPSTQAFINEVFRLKTLEPLTFRCTTDDTTVLGQFIPKGTRIMGNIWAVHNDPKVWHKPQDFNPNRFLTSDGKELLKFHYFIPFTMGRRNCAGEGLARVERSETDQNTNNGHKSDSNREKDCNKSKDKSVERNERKSTERPRKTSESSDRDRHRSSDQRRDRSRSRERERDRKSSRDTSTGVLGACRPSYVLCMGLAANERHIHHILHTFSSNRSSKHDNSCFAIN</sequence>
<dbReference type="GO" id="GO:0006805">
    <property type="term" value="P:xenobiotic metabolic process"/>
    <property type="evidence" value="ECO:0007669"/>
    <property type="project" value="TreeGrafter"/>
</dbReference>
<feature type="non-terminal residue" evidence="7">
    <location>
        <position position="1"/>
    </location>
</feature>
<evidence type="ECO:0000313" key="7">
    <source>
        <dbReference type="EMBL" id="CAD7657746.1"/>
    </source>
</evidence>
<dbReference type="Proteomes" id="UP000728032">
    <property type="component" value="Unassembled WGS sequence"/>
</dbReference>
<accession>A0A7R9MDE8</accession>
<evidence type="ECO:0000256" key="3">
    <source>
        <dbReference type="ARBA" id="ARBA00023004"/>
    </source>
</evidence>
<protein>
    <recommendedName>
        <fullName evidence="9">Cytochrome P450</fullName>
    </recommendedName>
</protein>
<keyword evidence="4" id="KW-0503">Monooxygenase</keyword>
<dbReference type="GO" id="GO:0020037">
    <property type="term" value="F:heme binding"/>
    <property type="evidence" value="ECO:0007669"/>
    <property type="project" value="InterPro"/>
</dbReference>
<dbReference type="Gene3D" id="1.10.630.10">
    <property type="entry name" value="Cytochrome P450"/>
    <property type="match status" value="1"/>
</dbReference>
<reference evidence="7" key="1">
    <citation type="submission" date="2020-11" db="EMBL/GenBank/DDBJ databases">
        <authorList>
            <person name="Tran Van P."/>
        </authorList>
    </citation>
    <scope>NUCLEOTIDE SEQUENCE</scope>
</reference>
<evidence type="ECO:0008006" key="9">
    <source>
        <dbReference type="Google" id="ProtNLM"/>
    </source>
</evidence>
<evidence type="ECO:0000256" key="4">
    <source>
        <dbReference type="ARBA" id="ARBA00023033"/>
    </source>
</evidence>
<dbReference type="SUPFAM" id="SSF48264">
    <property type="entry name" value="Cytochrome P450"/>
    <property type="match status" value="1"/>
</dbReference>
<keyword evidence="2 5" id="KW-0479">Metal-binding</keyword>
<keyword evidence="8" id="KW-1185">Reference proteome</keyword>
<evidence type="ECO:0000256" key="2">
    <source>
        <dbReference type="ARBA" id="ARBA00022723"/>
    </source>
</evidence>
<name>A0A7R9MDE8_9ACAR</name>
<evidence type="ECO:0000256" key="5">
    <source>
        <dbReference type="PIRSR" id="PIRSR602401-1"/>
    </source>
</evidence>
<dbReference type="EMBL" id="CAJPVJ010013590">
    <property type="protein sequence ID" value="CAG2174932.1"/>
    <property type="molecule type" value="Genomic_DNA"/>
</dbReference>
<dbReference type="GO" id="GO:0005737">
    <property type="term" value="C:cytoplasm"/>
    <property type="evidence" value="ECO:0007669"/>
    <property type="project" value="TreeGrafter"/>
</dbReference>
<dbReference type="GO" id="GO:0005506">
    <property type="term" value="F:iron ion binding"/>
    <property type="evidence" value="ECO:0007669"/>
    <property type="project" value="InterPro"/>
</dbReference>
<dbReference type="OrthoDB" id="1055148at2759"/>
<evidence type="ECO:0000313" key="8">
    <source>
        <dbReference type="Proteomes" id="UP000728032"/>
    </source>
</evidence>
<proteinExistence type="inferred from homology"/>
<comment type="similarity">
    <text evidence="1">Belongs to the cytochrome P450 family.</text>
</comment>
<dbReference type="InterPro" id="IPR002401">
    <property type="entry name" value="Cyt_P450_E_grp-I"/>
</dbReference>
<evidence type="ECO:0000256" key="1">
    <source>
        <dbReference type="ARBA" id="ARBA00010617"/>
    </source>
</evidence>
<evidence type="ECO:0000256" key="6">
    <source>
        <dbReference type="SAM" id="MobiDB-lite"/>
    </source>
</evidence>
<dbReference type="InterPro" id="IPR036396">
    <property type="entry name" value="Cyt_P450_sf"/>
</dbReference>
<dbReference type="PANTHER" id="PTHR24300">
    <property type="entry name" value="CYTOCHROME P450 508A4-RELATED"/>
    <property type="match status" value="1"/>
</dbReference>
<dbReference type="GO" id="GO:0006082">
    <property type="term" value="P:organic acid metabolic process"/>
    <property type="evidence" value="ECO:0007669"/>
    <property type="project" value="TreeGrafter"/>
</dbReference>
<organism evidence="7">
    <name type="scientific">Oppiella nova</name>
    <dbReference type="NCBI Taxonomy" id="334625"/>
    <lineage>
        <taxon>Eukaryota</taxon>
        <taxon>Metazoa</taxon>
        <taxon>Ecdysozoa</taxon>
        <taxon>Arthropoda</taxon>
        <taxon>Chelicerata</taxon>
        <taxon>Arachnida</taxon>
        <taxon>Acari</taxon>
        <taxon>Acariformes</taxon>
        <taxon>Sarcoptiformes</taxon>
        <taxon>Oribatida</taxon>
        <taxon>Brachypylina</taxon>
        <taxon>Oppioidea</taxon>
        <taxon>Oppiidae</taxon>
        <taxon>Oppiella</taxon>
    </lineage>
</organism>
<dbReference type="InterPro" id="IPR001128">
    <property type="entry name" value="Cyt_P450"/>
</dbReference>
<dbReference type="InterPro" id="IPR050182">
    <property type="entry name" value="Cytochrome_P450_fam2"/>
</dbReference>
<keyword evidence="3 5" id="KW-0408">Iron</keyword>
<keyword evidence="4" id="KW-0560">Oxidoreductase</keyword>
<comment type="cofactor">
    <cofactor evidence="5">
        <name>heme</name>
        <dbReference type="ChEBI" id="CHEBI:30413"/>
    </cofactor>
</comment>
<dbReference type="AlphaFoldDB" id="A0A7R9MDE8"/>
<dbReference type="PRINTS" id="PR00463">
    <property type="entry name" value="EP450I"/>
</dbReference>
<gene>
    <name evidence="7" type="ORF">ONB1V03_LOCUS14371</name>
</gene>
<dbReference type="Pfam" id="PF00067">
    <property type="entry name" value="p450"/>
    <property type="match status" value="1"/>
</dbReference>
<dbReference type="GO" id="GO:0016712">
    <property type="term" value="F:oxidoreductase activity, acting on paired donors, with incorporation or reduction of molecular oxygen, reduced flavin or flavoprotein as one donor, and incorporation of one atom of oxygen"/>
    <property type="evidence" value="ECO:0007669"/>
    <property type="project" value="TreeGrafter"/>
</dbReference>
<feature type="compositionally biased region" description="Basic and acidic residues" evidence="6">
    <location>
        <begin position="229"/>
        <end position="293"/>
    </location>
</feature>